<dbReference type="Gene3D" id="3.40.950.10">
    <property type="entry name" value="Fe-only Hydrogenase (Larger Subunit), Chain L, domain 3"/>
    <property type="match status" value="1"/>
</dbReference>
<protein>
    <submittedName>
        <fullName evidence="7">Iron only hydrogenase large subunit-like protein</fullName>
    </submittedName>
</protein>
<dbReference type="InterPro" id="IPR017896">
    <property type="entry name" value="4Fe4S_Fe-S-bd"/>
</dbReference>
<dbReference type="PANTHER" id="PTHR11615">
    <property type="entry name" value="NITRATE, FORMATE, IRON DEHYDROGENASE"/>
    <property type="match status" value="1"/>
</dbReference>
<dbReference type="InterPro" id="IPR000014">
    <property type="entry name" value="PAS"/>
</dbReference>
<evidence type="ECO:0000256" key="4">
    <source>
        <dbReference type="ARBA" id="ARBA00023014"/>
    </source>
</evidence>
<evidence type="ECO:0000256" key="1">
    <source>
        <dbReference type="ARBA" id="ARBA00022485"/>
    </source>
</evidence>
<dbReference type="GO" id="GO:0046872">
    <property type="term" value="F:metal ion binding"/>
    <property type="evidence" value="ECO:0007669"/>
    <property type="project" value="UniProtKB-KW"/>
</dbReference>
<dbReference type="Gene3D" id="1.10.15.40">
    <property type="entry name" value="Electron transport complex subunit B, putative Fe-S cluster"/>
    <property type="match status" value="1"/>
</dbReference>
<reference evidence="7 8" key="1">
    <citation type="submission" date="2019-03" db="EMBL/GenBank/DDBJ databases">
        <title>Genomic Encyclopedia of Type Strains, Phase IV (KMG-IV): sequencing the most valuable type-strain genomes for metagenomic binning, comparative biology and taxonomic classification.</title>
        <authorList>
            <person name="Goeker M."/>
        </authorList>
    </citation>
    <scope>NUCLEOTIDE SEQUENCE [LARGE SCALE GENOMIC DNA]</scope>
    <source>
        <strain evidence="7 8">DSM 25964</strain>
    </source>
</reference>
<keyword evidence="2" id="KW-0479">Metal-binding</keyword>
<keyword evidence="1" id="KW-0004">4Fe-4S</keyword>
<dbReference type="InterPro" id="IPR009016">
    <property type="entry name" value="Fe_hydrogenase"/>
</dbReference>
<dbReference type="SUPFAM" id="SSF55785">
    <property type="entry name" value="PYP-like sensor domain (PAS domain)"/>
    <property type="match status" value="1"/>
</dbReference>
<dbReference type="GO" id="GO:0051539">
    <property type="term" value="F:4 iron, 4 sulfur cluster binding"/>
    <property type="evidence" value="ECO:0007669"/>
    <property type="project" value="UniProtKB-KW"/>
</dbReference>
<dbReference type="AlphaFoldDB" id="A0A4R8MAY7"/>
<accession>A0A4R8MAY7</accession>
<dbReference type="InterPro" id="IPR017900">
    <property type="entry name" value="4Fe4S_Fe_S_CS"/>
</dbReference>
<organism evidence="7 8">
    <name type="scientific">Aminivibrio pyruvatiphilus</name>
    <dbReference type="NCBI Taxonomy" id="1005740"/>
    <lineage>
        <taxon>Bacteria</taxon>
        <taxon>Thermotogati</taxon>
        <taxon>Synergistota</taxon>
        <taxon>Synergistia</taxon>
        <taxon>Synergistales</taxon>
        <taxon>Aminobacteriaceae</taxon>
        <taxon>Aminivibrio</taxon>
    </lineage>
</organism>
<dbReference type="InterPro" id="IPR050340">
    <property type="entry name" value="Cytosolic_Fe-S_CAF"/>
</dbReference>
<dbReference type="RefSeq" id="WP_133956449.1">
    <property type="nucleotide sequence ID" value="NZ_SORI01000003.1"/>
</dbReference>
<evidence type="ECO:0000313" key="7">
    <source>
        <dbReference type="EMBL" id="TDY62859.1"/>
    </source>
</evidence>
<dbReference type="EMBL" id="SORI01000003">
    <property type="protein sequence ID" value="TDY62859.1"/>
    <property type="molecule type" value="Genomic_DNA"/>
</dbReference>
<dbReference type="PROSITE" id="PS51379">
    <property type="entry name" value="4FE4S_FER_2"/>
    <property type="match status" value="2"/>
</dbReference>
<dbReference type="Gene3D" id="3.30.450.20">
    <property type="entry name" value="PAS domain"/>
    <property type="match status" value="1"/>
</dbReference>
<evidence type="ECO:0000256" key="2">
    <source>
        <dbReference type="ARBA" id="ARBA00022723"/>
    </source>
</evidence>
<evidence type="ECO:0000256" key="3">
    <source>
        <dbReference type="ARBA" id="ARBA00023004"/>
    </source>
</evidence>
<dbReference type="InterPro" id="IPR035965">
    <property type="entry name" value="PAS-like_dom_sf"/>
</dbReference>
<dbReference type="Pfam" id="PF13237">
    <property type="entry name" value="Fer4_10"/>
    <property type="match status" value="1"/>
</dbReference>
<dbReference type="PROSITE" id="PS51656">
    <property type="entry name" value="4FE4S"/>
    <property type="match status" value="1"/>
</dbReference>
<dbReference type="OrthoDB" id="9798098at2"/>
<evidence type="ECO:0000313" key="8">
    <source>
        <dbReference type="Proteomes" id="UP000295066"/>
    </source>
</evidence>
<dbReference type="Proteomes" id="UP000295066">
    <property type="component" value="Unassembled WGS sequence"/>
</dbReference>
<name>A0A4R8MAY7_9BACT</name>
<feature type="domain" description="4Fe-4S ferredoxin-type" evidence="5">
    <location>
        <begin position="8"/>
        <end position="36"/>
    </location>
</feature>
<feature type="domain" description="4Fe-4S" evidence="6">
    <location>
        <begin position="350"/>
        <end position="411"/>
    </location>
</feature>
<dbReference type="Pfam" id="PF04060">
    <property type="entry name" value="FeS"/>
    <property type="match status" value="1"/>
</dbReference>
<dbReference type="PROSITE" id="PS00198">
    <property type="entry name" value="4FE4S_FER_1"/>
    <property type="match status" value="1"/>
</dbReference>
<dbReference type="CDD" id="cd00130">
    <property type="entry name" value="PAS"/>
    <property type="match status" value="1"/>
</dbReference>
<keyword evidence="3" id="KW-0408">Iron</keyword>
<comment type="caution">
    <text evidence="7">The sequence shown here is derived from an EMBL/GenBank/DDBJ whole genome shotgun (WGS) entry which is preliminary data.</text>
</comment>
<dbReference type="Gene3D" id="3.30.70.20">
    <property type="match status" value="1"/>
</dbReference>
<gene>
    <name evidence="7" type="ORF">C8D99_10379</name>
</gene>
<sequence length="572" mass="62232">MSDPVVCSNVVSFGSECQGCFRCIRECPVKAIRVERGQAAVIPEMCVACGLCVEACPFQAVKPRLDLPRVKAMIASGRRVYASMAPTWACEFPGLDSACLVAALKHLGFSGVGETALGAGAVCESLAKTLSDADPGLFLSTTCPSVVSYVEKYLPELAGTLSTVPSPVEAHCRIFKELVDPEGAVVFIGPCIARKDESDRSVDTIDAALTFRELRRWLREEGVAPEKCVPGEADRFFPEPSGDGFLYPVEGGMSDMIRASGVDRKVRFVTVSGLQNLRRYLRGLSPESLGAPVFLECFACLGGCINGPGGTWEEPGLLRRNRVEAYANLSDAPGHFLVLGSDTPEVGEEELKNALKRVGKNRPEDEVNCGGCGYGTCRELAAALALGRAEPEMCVIHMRNQAQKKANALLRTMPSGVVIVDRNLHIVECNERFARLFGEQAMLVYRAEPGLKGCILSRILPFSHLFEIVLEKGQDIHLDHYRAGDVLLDITLFSIEPGETVGAVMLDVTRRELKRDKIAQRAAEVIERNVLTVQEIACRLGEHMADTEMLLRSIAEGYSEQESDDCGRGEDQ</sequence>
<dbReference type="InterPro" id="IPR004108">
    <property type="entry name" value="Fe_hydrogenase_lsu_C"/>
</dbReference>
<keyword evidence="4" id="KW-0411">Iron-sulfur</keyword>
<feature type="domain" description="4Fe-4S ferredoxin-type" evidence="5">
    <location>
        <begin position="37"/>
        <end position="66"/>
    </location>
</feature>
<dbReference type="SUPFAM" id="SSF54862">
    <property type="entry name" value="4Fe-4S ferredoxins"/>
    <property type="match status" value="1"/>
</dbReference>
<evidence type="ECO:0000259" key="5">
    <source>
        <dbReference type="PROSITE" id="PS51379"/>
    </source>
</evidence>
<evidence type="ECO:0000259" key="6">
    <source>
        <dbReference type="PROSITE" id="PS51656"/>
    </source>
</evidence>
<keyword evidence="8" id="KW-1185">Reference proteome</keyword>
<dbReference type="SUPFAM" id="SSF53920">
    <property type="entry name" value="Fe-only hydrogenase"/>
    <property type="match status" value="1"/>
</dbReference>
<dbReference type="InterPro" id="IPR007202">
    <property type="entry name" value="4Fe-4S_dom"/>
</dbReference>
<proteinExistence type="predicted"/>
<dbReference type="Pfam" id="PF02906">
    <property type="entry name" value="Fe_hyd_lg_C"/>
    <property type="match status" value="1"/>
</dbReference>
<dbReference type="Pfam" id="PF13188">
    <property type="entry name" value="PAS_8"/>
    <property type="match status" value="1"/>
</dbReference>